<evidence type="ECO:0000256" key="8">
    <source>
        <dbReference type="ARBA" id="ARBA00023170"/>
    </source>
</evidence>
<evidence type="ECO:0000256" key="3">
    <source>
        <dbReference type="ARBA" id="ARBA00022452"/>
    </source>
</evidence>
<dbReference type="AlphaFoldDB" id="A0A519BLJ0"/>
<dbReference type="Gene3D" id="2.170.130.10">
    <property type="entry name" value="TonB-dependent receptor, plug domain"/>
    <property type="match status" value="1"/>
</dbReference>
<dbReference type="InterPro" id="IPR010917">
    <property type="entry name" value="TonB_rcpt_CS"/>
</dbReference>
<dbReference type="Pfam" id="PF00593">
    <property type="entry name" value="TonB_dep_Rec_b-barrel"/>
    <property type="match status" value="1"/>
</dbReference>
<sequence length="809" mass="90029">MNNRIKQIADYLSIGIGGRVGVYYQDNKKKRNGSLNVNNINCHKIIFKSLLLFIIAGMMFVYNTEIANADSSTKANAKKRIAIRKITKEAKLKKKVPLKATYTENIISAKTVRNASPMQNAQTILASKPSIDAFSTGPNGMNSNITFRAFQGDQFSETFDGIPMNNPFTGYTTNGGDMYNSIPFTLNDISNINIYNGINNPSVNSYNSLGGTINFQPRQPSKHFNASAGIGYGSFDTINWNALINTGSVNGFRSLFAVNRQTSGGWEQNVNDQNTNFYYAGILPYNSDLSRISVYLIVNQNAGYQSYGVPLPLLNEKGYDYYFPLNDYYQYPQDTRLNAIIGDKSYISRYMTMSAKAYFTNDNFRDRTFYNPNLTKYQADLFGIPNYAVGDPFNTYDIYGQITSTFGFTPEVHLFLPNNTLVAGGNVQYSLGHSSSFQSASYSVPEISSGQGQNDIWDEHYNQIMSNVYVQDNVSLFGGHLHITPGLKYLYQYNSSNDASTVNYSGYPNAPAASISNSGTFLSPTIGINYLPVKHISFYAAWGRNIKFANIGAYYGSLGKYYYNNGQKTFVNAPLVLKPEYVNDYEIGTRYKRDGFYGMLDFYRENFTNTFITVMVPGAPSPYITETINGGNSQYEGMEISLSQHLGHLLLGHWTIYGNYSYNQAVFTSTFNSSYAGKITAGESLGNIPKNMANIGLEWGYKYIHQHIKAHLSSKFVGSYFINESQTGLSSGLAVPPYFIMNLGVSDYIPVKASGLKGIKVALYVDNIFNREYYPQAYAISSNSVYPGGALSVLPGMPRFVFASATLKF</sequence>
<dbReference type="InterPro" id="IPR039426">
    <property type="entry name" value="TonB-dep_rcpt-like"/>
</dbReference>
<evidence type="ECO:0000256" key="12">
    <source>
        <dbReference type="SAM" id="Phobius"/>
    </source>
</evidence>
<evidence type="ECO:0000256" key="7">
    <source>
        <dbReference type="ARBA" id="ARBA00023136"/>
    </source>
</evidence>
<gene>
    <name evidence="15" type="ORF">EVG15_07320</name>
</gene>
<dbReference type="PROSITE" id="PS01156">
    <property type="entry name" value="TONB_DEPENDENT_REC_2"/>
    <property type="match status" value="1"/>
</dbReference>
<comment type="subcellular location">
    <subcellularLocation>
        <location evidence="1 10">Cell outer membrane</location>
        <topology evidence="1 10">Multi-pass membrane protein</topology>
    </subcellularLocation>
</comment>
<protein>
    <submittedName>
        <fullName evidence="15">TonB-dependent receptor</fullName>
    </submittedName>
</protein>
<keyword evidence="12" id="KW-1133">Transmembrane helix</keyword>
<dbReference type="InterPro" id="IPR037066">
    <property type="entry name" value="Plug_dom_sf"/>
</dbReference>
<reference evidence="15 16" key="1">
    <citation type="journal article" date="2019" name="ISME J.">
        <title>Insights into ecological role of a new deltaproteobacterial order Candidatus Acidulodesulfobacterales by metagenomics and metatranscriptomics.</title>
        <authorList>
            <person name="Tan S."/>
            <person name="Liu J."/>
            <person name="Fang Y."/>
            <person name="Hedlund B.P."/>
            <person name="Lian Z.H."/>
            <person name="Huang L.Y."/>
            <person name="Li J.T."/>
            <person name="Huang L.N."/>
            <person name="Li W.J."/>
            <person name="Jiang H.C."/>
            <person name="Dong H.L."/>
            <person name="Shu W.S."/>
        </authorList>
    </citation>
    <scope>NUCLEOTIDE SEQUENCE [LARGE SCALE GENOMIC DNA]</scope>
    <source>
        <strain evidence="15">AP1</strain>
    </source>
</reference>
<name>A0A519BLJ0_9DELT</name>
<evidence type="ECO:0000256" key="10">
    <source>
        <dbReference type="PROSITE-ProRule" id="PRU01360"/>
    </source>
</evidence>
<evidence type="ECO:0000313" key="15">
    <source>
        <dbReference type="EMBL" id="RZD18134.1"/>
    </source>
</evidence>
<dbReference type="InterPro" id="IPR000531">
    <property type="entry name" value="Beta-barrel_TonB"/>
</dbReference>
<keyword evidence="8 15" id="KW-0675">Receptor</keyword>
<organism evidence="15 16">
    <name type="scientific">Candidatus Acididesulfobacter diazotrophicus</name>
    <dbReference type="NCBI Taxonomy" id="2597226"/>
    <lineage>
        <taxon>Bacteria</taxon>
        <taxon>Deltaproteobacteria</taxon>
        <taxon>Candidatus Acidulodesulfobacterales</taxon>
        <taxon>Candidatus Acididesulfobacter</taxon>
    </lineage>
</organism>
<keyword evidence="2 10" id="KW-0813">Transport</keyword>
<dbReference type="PROSITE" id="PS52016">
    <property type="entry name" value="TONB_DEPENDENT_REC_3"/>
    <property type="match status" value="1"/>
</dbReference>
<dbReference type="Gene3D" id="2.40.170.20">
    <property type="entry name" value="TonB-dependent receptor, beta-barrel domain"/>
    <property type="match status" value="1"/>
</dbReference>
<dbReference type="GO" id="GO:0009279">
    <property type="term" value="C:cell outer membrane"/>
    <property type="evidence" value="ECO:0007669"/>
    <property type="project" value="UniProtKB-SubCell"/>
</dbReference>
<dbReference type="PANTHER" id="PTHR30069:SF29">
    <property type="entry name" value="HEMOGLOBIN AND HEMOGLOBIN-HAPTOGLOBIN-BINDING PROTEIN 1-RELATED"/>
    <property type="match status" value="1"/>
</dbReference>
<comment type="similarity">
    <text evidence="10 11">Belongs to the TonB-dependent receptor family.</text>
</comment>
<dbReference type="SUPFAM" id="SSF56935">
    <property type="entry name" value="Porins"/>
    <property type="match status" value="1"/>
</dbReference>
<proteinExistence type="inferred from homology"/>
<evidence type="ECO:0000256" key="4">
    <source>
        <dbReference type="ARBA" id="ARBA00022692"/>
    </source>
</evidence>
<comment type="caution">
    <text evidence="15">The sequence shown here is derived from an EMBL/GenBank/DDBJ whole genome shotgun (WGS) entry which is preliminary data.</text>
</comment>
<keyword evidence="3 10" id="KW-1134">Transmembrane beta strand</keyword>
<dbReference type="GO" id="GO:0015344">
    <property type="term" value="F:siderophore uptake transmembrane transporter activity"/>
    <property type="evidence" value="ECO:0007669"/>
    <property type="project" value="TreeGrafter"/>
</dbReference>
<evidence type="ECO:0000256" key="9">
    <source>
        <dbReference type="ARBA" id="ARBA00023237"/>
    </source>
</evidence>
<evidence type="ECO:0000256" key="5">
    <source>
        <dbReference type="ARBA" id="ARBA00022729"/>
    </source>
</evidence>
<evidence type="ECO:0000256" key="1">
    <source>
        <dbReference type="ARBA" id="ARBA00004571"/>
    </source>
</evidence>
<keyword evidence="7 10" id="KW-0472">Membrane</keyword>
<evidence type="ECO:0000256" key="11">
    <source>
        <dbReference type="RuleBase" id="RU003357"/>
    </source>
</evidence>
<dbReference type="Proteomes" id="UP000319296">
    <property type="component" value="Unassembled WGS sequence"/>
</dbReference>
<evidence type="ECO:0000259" key="14">
    <source>
        <dbReference type="Pfam" id="PF07715"/>
    </source>
</evidence>
<feature type="domain" description="TonB-dependent receptor plug" evidence="14">
    <location>
        <begin position="100"/>
        <end position="211"/>
    </location>
</feature>
<dbReference type="Pfam" id="PF07715">
    <property type="entry name" value="Plug"/>
    <property type="match status" value="1"/>
</dbReference>
<evidence type="ECO:0000256" key="2">
    <source>
        <dbReference type="ARBA" id="ARBA00022448"/>
    </source>
</evidence>
<keyword evidence="9 10" id="KW-0998">Cell outer membrane</keyword>
<feature type="transmembrane region" description="Helical" evidence="12">
    <location>
        <begin position="45"/>
        <end position="62"/>
    </location>
</feature>
<keyword evidence="6 11" id="KW-0798">TonB box</keyword>
<dbReference type="GO" id="GO:0044718">
    <property type="term" value="P:siderophore transmembrane transport"/>
    <property type="evidence" value="ECO:0007669"/>
    <property type="project" value="TreeGrafter"/>
</dbReference>
<dbReference type="InterPro" id="IPR012910">
    <property type="entry name" value="Plug_dom"/>
</dbReference>
<keyword evidence="4 10" id="KW-0812">Transmembrane</keyword>
<accession>A0A519BLJ0</accession>
<evidence type="ECO:0000259" key="13">
    <source>
        <dbReference type="Pfam" id="PF00593"/>
    </source>
</evidence>
<evidence type="ECO:0000313" key="16">
    <source>
        <dbReference type="Proteomes" id="UP000319296"/>
    </source>
</evidence>
<keyword evidence="5" id="KW-0732">Signal</keyword>
<feature type="domain" description="TonB-dependent receptor-like beta-barrel" evidence="13">
    <location>
        <begin position="292"/>
        <end position="768"/>
    </location>
</feature>
<dbReference type="InterPro" id="IPR036942">
    <property type="entry name" value="Beta-barrel_TonB_sf"/>
</dbReference>
<dbReference type="EMBL" id="SGBB01000013">
    <property type="protein sequence ID" value="RZD18134.1"/>
    <property type="molecule type" value="Genomic_DNA"/>
</dbReference>
<dbReference type="PANTHER" id="PTHR30069">
    <property type="entry name" value="TONB-DEPENDENT OUTER MEMBRANE RECEPTOR"/>
    <property type="match status" value="1"/>
</dbReference>
<evidence type="ECO:0000256" key="6">
    <source>
        <dbReference type="ARBA" id="ARBA00023077"/>
    </source>
</evidence>